<protein>
    <submittedName>
        <fullName evidence="1">Uncharacterized protein</fullName>
    </submittedName>
</protein>
<evidence type="ECO:0000313" key="1">
    <source>
        <dbReference type="EMBL" id="KAF2894369.1"/>
    </source>
</evidence>
<accession>A0A8K0CVJ4</accession>
<sequence>MASFVRLLTAYDKQNTMNSLTVVVLCAALAAANAGLFGGAYVAPVGGDAVIQGPSASASVHGPDGSVIAANQPGGAVVASARSGAVIAAHHAPVVAHGPVVAAAAPAVVAARYAAPAVVAHHGAPAVVAHHAAVVGAPVVARAGILAGYHGYPAFAAGSGLEGQYVHDFTENLYDNGQYHGEIYP</sequence>
<dbReference type="Proteomes" id="UP000801492">
    <property type="component" value="Unassembled WGS sequence"/>
</dbReference>
<dbReference type="EMBL" id="VTPC01007068">
    <property type="protein sequence ID" value="KAF2894369.1"/>
    <property type="molecule type" value="Genomic_DNA"/>
</dbReference>
<organism evidence="1 2">
    <name type="scientific">Ignelater luminosus</name>
    <name type="common">Cucubano</name>
    <name type="synonym">Pyrophorus luminosus</name>
    <dbReference type="NCBI Taxonomy" id="2038154"/>
    <lineage>
        <taxon>Eukaryota</taxon>
        <taxon>Metazoa</taxon>
        <taxon>Ecdysozoa</taxon>
        <taxon>Arthropoda</taxon>
        <taxon>Hexapoda</taxon>
        <taxon>Insecta</taxon>
        <taxon>Pterygota</taxon>
        <taxon>Neoptera</taxon>
        <taxon>Endopterygota</taxon>
        <taxon>Coleoptera</taxon>
        <taxon>Polyphaga</taxon>
        <taxon>Elateriformia</taxon>
        <taxon>Elateroidea</taxon>
        <taxon>Elateridae</taxon>
        <taxon>Agrypninae</taxon>
        <taxon>Pyrophorini</taxon>
        <taxon>Ignelater</taxon>
    </lineage>
</organism>
<evidence type="ECO:0000313" key="2">
    <source>
        <dbReference type="Proteomes" id="UP000801492"/>
    </source>
</evidence>
<keyword evidence="2" id="KW-1185">Reference proteome</keyword>
<dbReference type="AlphaFoldDB" id="A0A8K0CVJ4"/>
<proteinExistence type="predicted"/>
<reference evidence="1" key="1">
    <citation type="submission" date="2019-08" db="EMBL/GenBank/DDBJ databases">
        <title>The genome of the North American firefly Photinus pyralis.</title>
        <authorList>
            <consortium name="Photinus pyralis genome working group"/>
            <person name="Fallon T.R."/>
            <person name="Sander Lower S.E."/>
            <person name="Weng J.-K."/>
        </authorList>
    </citation>
    <scope>NUCLEOTIDE SEQUENCE</scope>
    <source>
        <strain evidence="1">TRF0915ILg1</strain>
        <tissue evidence="1">Whole body</tissue>
    </source>
</reference>
<gene>
    <name evidence="1" type="ORF">ILUMI_11804</name>
</gene>
<dbReference type="OrthoDB" id="6749586at2759"/>
<name>A0A8K0CVJ4_IGNLU</name>
<comment type="caution">
    <text evidence="1">The sequence shown here is derived from an EMBL/GenBank/DDBJ whole genome shotgun (WGS) entry which is preliminary data.</text>
</comment>